<evidence type="ECO:0000313" key="1">
    <source>
        <dbReference type="EMBL" id="TKD26448.1"/>
    </source>
</evidence>
<name>A0A4U1K3D8_RHOCA</name>
<comment type="caution">
    <text evidence="1">The sequence shown here is derived from an EMBL/GenBank/DDBJ whole genome shotgun (WGS) entry which is preliminary data.</text>
</comment>
<proteinExistence type="predicted"/>
<sequence>MKMTNMHPLYEVKADRETGEWIGEPQSTGEAVDFAEWCARKDTDTEHFDHYEASWNEINDFGDEMRKEETRALRVIWA</sequence>
<dbReference type="Proteomes" id="UP000310597">
    <property type="component" value="Unassembled WGS sequence"/>
</dbReference>
<dbReference type="EMBL" id="SWJZ01000005">
    <property type="protein sequence ID" value="TKD26448.1"/>
    <property type="molecule type" value="Genomic_DNA"/>
</dbReference>
<reference evidence="1 2" key="1">
    <citation type="submission" date="2019-04" db="EMBL/GenBank/DDBJ databases">
        <title>Draft Whole-Genome sequence of the purple photosynthetic bacterium Rhodobacter capsulatus SP108 with an indigenous class A beta-lactamase.</title>
        <authorList>
            <person name="Robertson S."/>
            <person name="Meyer T.E."/>
            <person name="Kyndt J.A."/>
        </authorList>
    </citation>
    <scope>NUCLEOTIDE SEQUENCE [LARGE SCALE GENOMIC DNA]</scope>
    <source>
        <strain evidence="1 2">SP108</strain>
    </source>
</reference>
<dbReference type="RefSeq" id="WP_136904464.1">
    <property type="nucleotide sequence ID" value="NZ_SWJZ01000005.1"/>
</dbReference>
<protein>
    <submittedName>
        <fullName evidence="1">Uncharacterized protein</fullName>
    </submittedName>
</protein>
<accession>A0A4U1K3D8</accession>
<gene>
    <name evidence="1" type="ORF">FBT96_00590</name>
</gene>
<dbReference type="AlphaFoldDB" id="A0A4U1K3D8"/>
<evidence type="ECO:0000313" key="2">
    <source>
        <dbReference type="Proteomes" id="UP000310597"/>
    </source>
</evidence>
<organism evidence="1 2">
    <name type="scientific">Rhodobacter capsulatus</name>
    <name type="common">Rhodopseudomonas capsulata</name>
    <dbReference type="NCBI Taxonomy" id="1061"/>
    <lineage>
        <taxon>Bacteria</taxon>
        <taxon>Pseudomonadati</taxon>
        <taxon>Pseudomonadota</taxon>
        <taxon>Alphaproteobacteria</taxon>
        <taxon>Rhodobacterales</taxon>
        <taxon>Rhodobacter group</taxon>
        <taxon>Rhodobacter</taxon>
    </lineage>
</organism>